<dbReference type="SUPFAM" id="SSF48371">
    <property type="entry name" value="ARM repeat"/>
    <property type="match status" value="1"/>
</dbReference>
<evidence type="ECO:0000313" key="2">
    <source>
        <dbReference type="Proteomes" id="UP001342631"/>
    </source>
</evidence>
<comment type="caution">
    <text evidence="1">The sequence shown here is derived from an EMBL/GenBank/DDBJ whole genome shotgun (WGS) entry which is preliminary data.</text>
</comment>
<keyword evidence="2" id="KW-1185">Reference proteome</keyword>
<evidence type="ECO:0008006" key="3">
    <source>
        <dbReference type="Google" id="ProtNLM"/>
    </source>
</evidence>
<organism evidence="1 2">
    <name type="scientific">Corallococcus caeni</name>
    <dbReference type="NCBI Taxonomy" id="3082388"/>
    <lineage>
        <taxon>Bacteria</taxon>
        <taxon>Pseudomonadati</taxon>
        <taxon>Myxococcota</taxon>
        <taxon>Myxococcia</taxon>
        <taxon>Myxococcales</taxon>
        <taxon>Cystobacterineae</taxon>
        <taxon>Myxococcaceae</taxon>
        <taxon>Corallococcus</taxon>
    </lineage>
</organism>
<dbReference type="Proteomes" id="UP001342631">
    <property type="component" value="Unassembled WGS sequence"/>
</dbReference>
<protein>
    <recommendedName>
        <fullName evidence="3">HEAT repeat domain-containing protein</fullName>
    </recommendedName>
</protein>
<reference evidence="1 2" key="1">
    <citation type="journal article" date="2024" name="Arch. Microbiol.">
        <title>Corallococcus caeni sp. nov., a novel myxobacterium isolated from activated sludge.</title>
        <authorList>
            <person name="Tomita S."/>
            <person name="Nakai R."/>
            <person name="Kuroda K."/>
            <person name="Kurashita H."/>
            <person name="Hatamoto M."/>
            <person name="Yamaguchi T."/>
            <person name="Narihiro T."/>
        </authorList>
    </citation>
    <scope>NUCLEOTIDE SEQUENCE [LARGE SCALE GENOMIC DNA]</scope>
    <source>
        <strain evidence="1 2">NO1</strain>
    </source>
</reference>
<sequence>MGAMSEPALSALRAELSSTFHDARVRHMVALGRKARTDPEAQALLDALARGDAFERRLALAAQFTRRDGAAVLKATADESFRVRALAFELVSVACDDAQALEALRMAHGMRREHAVIHQLRKRRRHAVIDAFLDGLAERGEHATFADTVPLASESVLRRHLARALERPSHRFWARLARHAPSVLGEVLLERLRAVSGEPDPVTRQHLGWGLAWLAERTPDVAVTLLALLLERGIPPDEHAVRTLVKHRPVRMVALLRRHPPAFLPHLLFAKVVASLDAGSLTWVVQRDPTLLGRAEDVLKELPEPLHPTLTEAWAASVERAPAWGTPLIARIVDPAVREGVYARWTVGARNLDGVIPLEYLRHLPVELREREARRHLNEVVALGTRAEARIAYARFLPWDEALGSLRGALGHPDAAMRGEGLGALLALPGLRPDEPAWVAPALAAVLARKNEQDPVRGVMLQALAAWPRRMWRAEHTEALGRVLRDALDAADLSVGTAQAAERLLVRAFGADPAWGAQWLGTFLKERGRIQDAGLGHRLTDDEVRRAAPYLLTLAKAWAERERGLPLFQLAASLGKRAALVPGLSDWLVSVRDTTPDKLLALELTQWLSQEDRPRFEATLASTLRRWRDRGWDDEVVALAVAEKRGLPLHRELVEELERVALRLGKPSGNALWVLRYRAVKDFDRMLPALLKRDESAIAIPVVREYLHRRRQDLLGPYLHAPVITGQFATGATHWILPFDSGFFRWNVEQNRAYSRALARLCEDPERDTPTLLAAVTRMAVLDWAPMDALLALAGDKRPAVQERALRVMARCDQGQGVPTLLGALEDSRARIAIYGLRRAFNGMPVTRVLSLLAEVPLTRVTVAKEVVRLLGELRSDAGYARLLELDAKPLHRDVRIALLRALWDHLDREPTWEVFERAVTGEDAIMASRVGDIPADRLTEALDARLSALLAKVLARPEPDARIDLLRRAAWLQVKDRERVFLSACGARLASPYDDEVRAAMGALVYRADERDVALMERMLAAVVEDRRALSVAMDALLQPRERMRPVPLQAVYGLVTGGLLTKDPCLATLRVRCAVVALEPEAFASHLDAMGQEGWLHADALMAAQVAVSNLPVDMMEVVGGRLAWSSSPEARRVALHCLVRDAADGRGWTEERLAMLAEFQRDASPLVAGAAQFVFPPREMVKAPKDA</sequence>
<accession>A0ABQ6QRT8</accession>
<dbReference type="InterPro" id="IPR016024">
    <property type="entry name" value="ARM-type_fold"/>
</dbReference>
<evidence type="ECO:0000313" key="1">
    <source>
        <dbReference type="EMBL" id="GMU06739.1"/>
    </source>
</evidence>
<dbReference type="EMBL" id="BTTX01000003">
    <property type="protein sequence ID" value="GMU06739.1"/>
    <property type="molecule type" value="Genomic_DNA"/>
</dbReference>
<proteinExistence type="predicted"/>
<name>A0ABQ6QRT8_9BACT</name>
<gene>
    <name evidence="1" type="ORF">ASNO1_29920</name>
</gene>